<dbReference type="PRINTS" id="PR01397">
    <property type="entry name" value="DHBDHDRGNASE"/>
</dbReference>
<dbReference type="FunFam" id="3.40.50.720:FF:000084">
    <property type="entry name" value="Short-chain dehydrogenase reductase"/>
    <property type="match status" value="1"/>
</dbReference>
<dbReference type="NCBIfam" id="TIGR04316">
    <property type="entry name" value="dhbA_paeA"/>
    <property type="match status" value="1"/>
</dbReference>
<dbReference type="SMART" id="SM00822">
    <property type="entry name" value="PKS_KR"/>
    <property type="match status" value="1"/>
</dbReference>
<gene>
    <name evidence="5" type="ORF">CLV63_106200</name>
</gene>
<dbReference type="PRINTS" id="PR00080">
    <property type="entry name" value="SDRFAMILY"/>
</dbReference>
<dbReference type="AlphaFoldDB" id="A0A2P8DLQ4"/>
<organism evidence="5 6">
    <name type="scientific">Murinocardiopsis flavida</name>
    <dbReference type="NCBI Taxonomy" id="645275"/>
    <lineage>
        <taxon>Bacteria</taxon>
        <taxon>Bacillati</taxon>
        <taxon>Actinomycetota</taxon>
        <taxon>Actinomycetes</taxon>
        <taxon>Streptosporangiales</taxon>
        <taxon>Nocardiopsidaceae</taxon>
        <taxon>Murinocardiopsis</taxon>
    </lineage>
</organism>
<name>A0A2P8DLQ4_9ACTN</name>
<evidence type="ECO:0000256" key="2">
    <source>
        <dbReference type="ARBA" id="ARBA00023002"/>
    </source>
</evidence>
<evidence type="ECO:0000256" key="3">
    <source>
        <dbReference type="NCBIfam" id="TIGR04316"/>
    </source>
</evidence>
<dbReference type="GO" id="GO:0008667">
    <property type="term" value="F:2,3-dihydro-2,3-dihydroxybenzoate dehydrogenase activity"/>
    <property type="evidence" value="ECO:0007669"/>
    <property type="project" value="UniProtKB-UniRule"/>
</dbReference>
<dbReference type="EC" id="1.3.1.28" evidence="3"/>
<evidence type="ECO:0000256" key="1">
    <source>
        <dbReference type="ARBA" id="ARBA00006484"/>
    </source>
</evidence>
<protein>
    <recommendedName>
        <fullName evidence="3">2,3-dihydro-2,3-dihydroxybenzoate dehydrogenase</fullName>
        <ecNumber evidence="3">1.3.1.28</ecNumber>
    </recommendedName>
</protein>
<keyword evidence="6" id="KW-1185">Reference proteome</keyword>
<proteinExistence type="inferred from homology"/>
<dbReference type="PROSITE" id="PS00061">
    <property type="entry name" value="ADH_SHORT"/>
    <property type="match status" value="1"/>
</dbReference>
<sequence length="258" mass="26110">MSQNGIGRAVALVTGAGQGIGRAVALALAAEGAEIACADRVPDRAAAAAEAVHRQGGAATAYVCDVRDPDAVEDLFDQVERDIGPVGTAVSVAGVLRTGPVADCTDADWAEVFAVNANGVFHVGRAAARRMRERGAGTIITVASNAAGIPRSGMAAYGASKAAAALFTKSLGLELAPHGIRCNVVSPGSTDTPMQRGMGSAAARAVAGTPEEYRTGIPLGRIADPEDVAAAVRFLASPEARHITMHDLYVDGGATLRA</sequence>
<dbReference type="EMBL" id="PYGA01000006">
    <property type="protein sequence ID" value="PSK98152.1"/>
    <property type="molecule type" value="Genomic_DNA"/>
</dbReference>
<dbReference type="PANTHER" id="PTHR43669:SF3">
    <property type="entry name" value="ALCOHOL DEHYDROGENASE, PUTATIVE (AFU_ORTHOLOGUE AFUA_3G03445)-RELATED"/>
    <property type="match status" value="1"/>
</dbReference>
<evidence type="ECO:0000259" key="4">
    <source>
        <dbReference type="SMART" id="SM00822"/>
    </source>
</evidence>
<comment type="similarity">
    <text evidence="1">Belongs to the short-chain dehydrogenases/reductases (SDR) family.</text>
</comment>
<dbReference type="Gene3D" id="3.40.50.720">
    <property type="entry name" value="NAD(P)-binding Rossmann-like Domain"/>
    <property type="match status" value="1"/>
</dbReference>
<dbReference type="PANTHER" id="PTHR43669">
    <property type="entry name" value="5-KETO-D-GLUCONATE 5-REDUCTASE"/>
    <property type="match status" value="1"/>
</dbReference>
<dbReference type="InterPro" id="IPR003560">
    <property type="entry name" value="DHB_DH"/>
</dbReference>
<evidence type="ECO:0000313" key="5">
    <source>
        <dbReference type="EMBL" id="PSK98152.1"/>
    </source>
</evidence>
<dbReference type="GO" id="GO:0019290">
    <property type="term" value="P:siderophore biosynthetic process"/>
    <property type="evidence" value="ECO:0007669"/>
    <property type="project" value="InterPro"/>
</dbReference>
<evidence type="ECO:0000313" key="6">
    <source>
        <dbReference type="Proteomes" id="UP000240542"/>
    </source>
</evidence>
<feature type="domain" description="Ketoreductase" evidence="4">
    <location>
        <begin position="9"/>
        <end position="188"/>
    </location>
</feature>
<dbReference type="SUPFAM" id="SSF51735">
    <property type="entry name" value="NAD(P)-binding Rossmann-fold domains"/>
    <property type="match status" value="1"/>
</dbReference>
<keyword evidence="2" id="KW-0560">Oxidoreductase</keyword>
<dbReference type="Pfam" id="PF13561">
    <property type="entry name" value="adh_short_C2"/>
    <property type="match status" value="1"/>
</dbReference>
<dbReference type="InterPro" id="IPR020904">
    <property type="entry name" value="Sc_DH/Rdtase_CS"/>
</dbReference>
<dbReference type="InterPro" id="IPR002347">
    <property type="entry name" value="SDR_fam"/>
</dbReference>
<dbReference type="Proteomes" id="UP000240542">
    <property type="component" value="Unassembled WGS sequence"/>
</dbReference>
<accession>A0A2P8DLQ4</accession>
<dbReference type="RefSeq" id="WP_245928727.1">
    <property type="nucleotide sequence ID" value="NZ_PYGA01000006.1"/>
</dbReference>
<reference evidence="5 6" key="1">
    <citation type="submission" date="2018-03" db="EMBL/GenBank/DDBJ databases">
        <title>Genomic Encyclopedia of Archaeal and Bacterial Type Strains, Phase II (KMG-II): from individual species to whole genera.</title>
        <authorList>
            <person name="Goeker M."/>
        </authorList>
    </citation>
    <scope>NUCLEOTIDE SEQUENCE [LARGE SCALE GENOMIC DNA]</scope>
    <source>
        <strain evidence="5 6">DSM 45312</strain>
    </source>
</reference>
<comment type="caution">
    <text evidence="5">The sequence shown here is derived from an EMBL/GenBank/DDBJ whole genome shotgun (WGS) entry which is preliminary data.</text>
</comment>
<dbReference type="InterPro" id="IPR057326">
    <property type="entry name" value="KR_dom"/>
</dbReference>
<dbReference type="InterPro" id="IPR036291">
    <property type="entry name" value="NAD(P)-bd_dom_sf"/>
</dbReference>